<comment type="caution">
    <text evidence="1">The sequence shown here is derived from an EMBL/GenBank/DDBJ whole genome shotgun (WGS) entry which is preliminary data.</text>
</comment>
<dbReference type="AlphaFoldDB" id="A0A5C7J4I5"/>
<organism evidence="1 2">
    <name type="scientific">Candidatus Dojkabacteria bacterium</name>
    <dbReference type="NCBI Taxonomy" id="2099670"/>
    <lineage>
        <taxon>Bacteria</taxon>
        <taxon>Candidatus Dojkabacteria</taxon>
    </lineage>
</organism>
<name>A0A5C7J4I5_9BACT</name>
<accession>A0A5C7J4I5</accession>
<dbReference type="Proteomes" id="UP000321026">
    <property type="component" value="Unassembled WGS sequence"/>
</dbReference>
<dbReference type="EMBL" id="SSDS01000076">
    <property type="protein sequence ID" value="TXG76319.1"/>
    <property type="molecule type" value="Genomic_DNA"/>
</dbReference>
<gene>
    <name evidence="1" type="ORF">E6Q11_04880</name>
</gene>
<reference evidence="1 2" key="1">
    <citation type="submission" date="2018-09" db="EMBL/GenBank/DDBJ databases">
        <title>Metagenome Assembled Genomes from an Advanced Water Purification Facility.</title>
        <authorList>
            <person name="Stamps B.W."/>
            <person name="Spear J.R."/>
        </authorList>
    </citation>
    <scope>NUCLEOTIDE SEQUENCE [LARGE SCALE GENOMIC DNA]</scope>
    <source>
        <strain evidence="1">Bin_63_2</strain>
    </source>
</reference>
<sequence length="253" mass="29472">MKAKLNSNLFPIISVAMYGTSLAPENMFHNSQIDDDKENGYIHFDSEYFWDNFDNSKYEKAIQEKAGYFLNGEIEAQGIVINIKTGSIYSPKFYNHSNDNIDLEVTYVKGQLLKFANDNAEIFDNFLHENFTSYDGFYSHTPNNYRDWLVDFKNNVVQSIGAILTFVFLDEIEDYNNDFINLCYESLFYSEFIDYTQYDEEVQKVQKYAQINYGAEEPSSVDDLDLEILDEEAVQSIIAEVHKSIEEQTLKLF</sequence>
<protein>
    <submittedName>
        <fullName evidence="1">Uncharacterized protein</fullName>
    </submittedName>
</protein>
<evidence type="ECO:0000313" key="2">
    <source>
        <dbReference type="Proteomes" id="UP000321026"/>
    </source>
</evidence>
<proteinExistence type="predicted"/>
<evidence type="ECO:0000313" key="1">
    <source>
        <dbReference type="EMBL" id="TXG76319.1"/>
    </source>
</evidence>